<dbReference type="PROSITE" id="PS50995">
    <property type="entry name" value="HTH_MARR_2"/>
    <property type="match status" value="1"/>
</dbReference>
<dbReference type="STRING" id="497964.CfE428DRAFT_3591"/>
<dbReference type="InterPro" id="IPR036388">
    <property type="entry name" value="WH-like_DNA-bd_sf"/>
</dbReference>
<dbReference type="PRINTS" id="PR00598">
    <property type="entry name" value="HTHMARR"/>
</dbReference>
<dbReference type="EMBL" id="ABVL01000010">
    <property type="protein sequence ID" value="EDY18933.1"/>
    <property type="molecule type" value="Genomic_DNA"/>
</dbReference>
<dbReference type="Gene3D" id="1.10.10.10">
    <property type="entry name" value="Winged helix-like DNA-binding domain superfamily/Winged helix DNA-binding domain"/>
    <property type="match status" value="1"/>
</dbReference>
<feature type="region of interest" description="Disordered" evidence="1">
    <location>
        <begin position="155"/>
        <end position="174"/>
    </location>
</feature>
<dbReference type="Proteomes" id="UP000005824">
    <property type="component" value="Unassembled WGS sequence"/>
</dbReference>
<sequence length="174" mass="18526">MPGSSLQTSPQTLPGGAAFLLSQVGAHVAARFNECVAPLGLKPYHAGILSVLANKPGLTQQSLADLLGIFPSRLVALLDDLAKLKLIERRATPADRRTYALHLTKAGTEMWVKIGKQAGQMEEDICASLSAKERATLAELLTRIVTQQQITPGVHPGFRKLGSGSCDDEGSSKR</sequence>
<evidence type="ECO:0000313" key="4">
    <source>
        <dbReference type="Proteomes" id="UP000005824"/>
    </source>
</evidence>
<dbReference type="SUPFAM" id="SSF46785">
    <property type="entry name" value="Winged helix' DNA-binding domain"/>
    <property type="match status" value="1"/>
</dbReference>
<dbReference type="InterPro" id="IPR039422">
    <property type="entry name" value="MarR/SlyA-like"/>
</dbReference>
<reference evidence="3 4" key="1">
    <citation type="journal article" date="2011" name="J. Bacteriol.">
        <title>Genome sequence of Chthoniobacter flavus Ellin428, an aerobic heterotrophic soil bacterium.</title>
        <authorList>
            <person name="Kant R."/>
            <person name="van Passel M.W."/>
            <person name="Palva A."/>
            <person name="Lucas S."/>
            <person name="Lapidus A."/>
            <person name="Glavina Del Rio T."/>
            <person name="Dalin E."/>
            <person name="Tice H."/>
            <person name="Bruce D."/>
            <person name="Goodwin L."/>
            <person name="Pitluck S."/>
            <person name="Larimer F.W."/>
            <person name="Land M.L."/>
            <person name="Hauser L."/>
            <person name="Sangwan P."/>
            <person name="de Vos W.M."/>
            <person name="Janssen P.H."/>
            <person name="Smidt H."/>
        </authorList>
    </citation>
    <scope>NUCLEOTIDE SEQUENCE [LARGE SCALE GENOMIC DNA]</scope>
    <source>
        <strain evidence="3 4">Ellin428</strain>
    </source>
</reference>
<dbReference type="InterPro" id="IPR000835">
    <property type="entry name" value="HTH_MarR-typ"/>
</dbReference>
<name>B4D3V3_9BACT</name>
<organism evidence="3 4">
    <name type="scientific">Chthoniobacter flavus Ellin428</name>
    <dbReference type="NCBI Taxonomy" id="497964"/>
    <lineage>
        <taxon>Bacteria</taxon>
        <taxon>Pseudomonadati</taxon>
        <taxon>Verrucomicrobiota</taxon>
        <taxon>Spartobacteria</taxon>
        <taxon>Chthoniobacterales</taxon>
        <taxon>Chthoniobacteraceae</taxon>
        <taxon>Chthoniobacter</taxon>
    </lineage>
</organism>
<dbReference type="PANTHER" id="PTHR33164:SF89">
    <property type="entry name" value="MARR FAMILY REGULATORY PROTEIN"/>
    <property type="match status" value="1"/>
</dbReference>
<dbReference type="InterPro" id="IPR036390">
    <property type="entry name" value="WH_DNA-bd_sf"/>
</dbReference>
<feature type="domain" description="HTH marR-type" evidence="2">
    <location>
        <begin position="14"/>
        <end position="146"/>
    </location>
</feature>
<proteinExistence type="predicted"/>
<dbReference type="AlphaFoldDB" id="B4D3V3"/>
<dbReference type="SMART" id="SM00347">
    <property type="entry name" value="HTH_MARR"/>
    <property type="match status" value="1"/>
</dbReference>
<dbReference type="GO" id="GO:0006950">
    <property type="term" value="P:response to stress"/>
    <property type="evidence" value="ECO:0007669"/>
    <property type="project" value="TreeGrafter"/>
</dbReference>
<dbReference type="PANTHER" id="PTHR33164">
    <property type="entry name" value="TRANSCRIPTIONAL REGULATOR, MARR FAMILY"/>
    <property type="match status" value="1"/>
</dbReference>
<keyword evidence="4" id="KW-1185">Reference proteome</keyword>
<protein>
    <submittedName>
        <fullName evidence="3">Transcriptional regulator, MarR family</fullName>
    </submittedName>
</protein>
<evidence type="ECO:0000256" key="1">
    <source>
        <dbReference type="SAM" id="MobiDB-lite"/>
    </source>
</evidence>
<dbReference type="RefSeq" id="WP_006980916.1">
    <property type="nucleotide sequence ID" value="NZ_ABVL01000010.1"/>
</dbReference>
<dbReference type="Pfam" id="PF12802">
    <property type="entry name" value="MarR_2"/>
    <property type="match status" value="1"/>
</dbReference>
<evidence type="ECO:0000313" key="3">
    <source>
        <dbReference type="EMBL" id="EDY18933.1"/>
    </source>
</evidence>
<evidence type="ECO:0000259" key="2">
    <source>
        <dbReference type="PROSITE" id="PS50995"/>
    </source>
</evidence>
<dbReference type="GO" id="GO:0003700">
    <property type="term" value="F:DNA-binding transcription factor activity"/>
    <property type="evidence" value="ECO:0007669"/>
    <property type="project" value="InterPro"/>
</dbReference>
<accession>B4D3V3</accession>
<comment type="caution">
    <text evidence="3">The sequence shown here is derived from an EMBL/GenBank/DDBJ whole genome shotgun (WGS) entry which is preliminary data.</text>
</comment>
<dbReference type="InParanoid" id="B4D3V3"/>
<gene>
    <name evidence="3" type="ORF">CfE428DRAFT_3591</name>
</gene>
<dbReference type="eggNOG" id="COG1846">
    <property type="taxonomic scope" value="Bacteria"/>
</dbReference>